<proteinExistence type="predicted"/>
<sequence length="207" mass="23104">MIMGNKVKKTVEETTDTIIRALYREGNPNKAVLAGLRSTTTLTGHRAQAVWPIMLANLDEGMLSKTGQPTYAEMAIFAALRFYAIQQQGVEGHMVYGSAKAKDEDDKGVALFKALAQLRSQEGQQVALDRRVRAVLETTNVTSMINSLSHLISILKSHNRGQKIDYAALAQDLYNAQWGNRQANQVHLYWGQQYYWNGSTTNEGKKN</sequence>
<reference evidence="1 2" key="1">
    <citation type="journal article" date="2015" name="Genome Announc.">
        <title>Expanding the biotechnology potential of lactobacilli through comparative genomics of 213 strains and associated genera.</title>
        <authorList>
            <person name="Sun Z."/>
            <person name="Harris H.M."/>
            <person name="McCann A."/>
            <person name="Guo C."/>
            <person name="Argimon S."/>
            <person name="Zhang W."/>
            <person name="Yang X."/>
            <person name="Jeffery I.B."/>
            <person name="Cooney J.C."/>
            <person name="Kagawa T.F."/>
            <person name="Liu W."/>
            <person name="Song Y."/>
            <person name="Salvetti E."/>
            <person name="Wrobel A."/>
            <person name="Rasinkangas P."/>
            <person name="Parkhill J."/>
            <person name="Rea M.C."/>
            <person name="O'Sullivan O."/>
            <person name="Ritari J."/>
            <person name="Douillard F.P."/>
            <person name="Paul Ross R."/>
            <person name="Yang R."/>
            <person name="Briner A.E."/>
            <person name="Felis G.E."/>
            <person name="de Vos W.M."/>
            <person name="Barrangou R."/>
            <person name="Klaenhammer T.R."/>
            <person name="Caufield P.W."/>
            <person name="Cui Y."/>
            <person name="Zhang H."/>
            <person name="O'Toole P.W."/>
        </authorList>
    </citation>
    <scope>NUCLEOTIDE SEQUENCE [LARGE SCALE GENOMIC DNA]</scope>
    <source>
        <strain evidence="1 2">DSM 19394</strain>
    </source>
</reference>
<keyword evidence="2" id="KW-1185">Reference proteome</keyword>
<dbReference type="NCBIfam" id="TIGR02548">
    <property type="entry name" value="casB_cse2"/>
    <property type="match status" value="1"/>
</dbReference>
<dbReference type="Pfam" id="PF09485">
    <property type="entry name" value="CRISPR_Cse2"/>
    <property type="match status" value="1"/>
</dbReference>
<dbReference type="Proteomes" id="UP000051955">
    <property type="component" value="Unassembled WGS sequence"/>
</dbReference>
<gene>
    <name evidence="1" type="ORF">FD25_GL000373</name>
</gene>
<dbReference type="EMBL" id="AZDV01000026">
    <property type="protein sequence ID" value="KRK94413.1"/>
    <property type="molecule type" value="Genomic_DNA"/>
</dbReference>
<dbReference type="PATRIC" id="fig|1423715.3.peg.388"/>
<evidence type="ECO:0000313" key="2">
    <source>
        <dbReference type="Proteomes" id="UP000051955"/>
    </source>
</evidence>
<protein>
    <submittedName>
        <fullName evidence="1">CRISPR-associated Cse2 family protein</fullName>
    </submittedName>
</protein>
<comment type="caution">
    <text evidence="1">The sequence shown here is derived from an EMBL/GenBank/DDBJ whole genome shotgun (WGS) entry which is preliminary data.</text>
</comment>
<dbReference type="Gene3D" id="1.10.520.40">
    <property type="entry name" value="CRISPR-associated protein Cse2"/>
    <property type="match status" value="1"/>
</dbReference>
<dbReference type="AlphaFoldDB" id="A0A0R1LFF1"/>
<organism evidence="1 2">
    <name type="scientific">Levilactobacillus acidifarinae DSM 19394 = JCM 15949</name>
    <dbReference type="NCBI Taxonomy" id="1423715"/>
    <lineage>
        <taxon>Bacteria</taxon>
        <taxon>Bacillati</taxon>
        <taxon>Bacillota</taxon>
        <taxon>Bacilli</taxon>
        <taxon>Lactobacillales</taxon>
        <taxon>Lactobacillaceae</taxon>
        <taxon>Levilactobacillus</taxon>
    </lineage>
</organism>
<name>A0A0R1LFF1_9LACO</name>
<dbReference type="InterPro" id="IPR013382">
    <property type="entry name" value="CRISPR-assoc_prot_Cse2"/>
</dbReference>
<dbReference type="InterPro" id="IPR038287">
    <property type="entry name" value="Cse2_sf"/>
</dbReference>
<evidence type="ECO:0000313" key="1">
    <source>
        <dbReference type="EMBL" id="KRK94413.1"/>
    </source>
</evidence>
<accession>A0A0R1LFF1</accession>
<dbReference type="STRING" id="1423715.FD25_GL000373"/>
<dbReference type="CDD" id="cd09731">
    <property type="entry name" value="Cse2_I-E"/>
    <property type="match status" value="1"/>
</dbReference>